<name>A0ACB9EYL1_CICIN</name>
<organism evidence="1 2">
    <name type="scientific">Cichorium intybus</name>
    <name type="common">Chicory</name>
    <dbReference type="NCBI Taxonomy" id="13427"/>
    <lineage>
        <taxon>Eukaryota</taxon>
        <taxon>Viridiplantae</taxon>
        <taxon>Streptophyta</taxon>
        <taxon>Embryophyta</taxon>
        <taxon>Tracheophyta</taxon>
        <taxon>Spermatophyta</taxon>
        <taxon>Magnoliopsida</taxon>
        <taxon>eudicotyledons</taxon>
        <taxon>Gunneridae</taxon>
        <taxon>Pentapetalae</taxon>
        <taxon>asterids</taxon>
        <taxon>campanulids</taxon>
        <taxon>Asterales</taxon>
        <taxon>Asteraceae</taxon>
        <taxon>Cichorioideae</taxon>
        <taxon>Cichorieae</taxon>
        <taxon>Cichoriinae</taxon>
        <taxon>Cichorium</taxon>
    </lineage>
</organism>
<accession>A0ACB9EYL1</accession>
<sequence>MEHGIFVNSTEKGGQNCHTLAGRSPPEFTVGDRSSLFLFSSLHLFIPFPIRIVIISVVSFLSPFQVTRWQVVKTCGALPIDGNVDILW</sequence>
<keyword evidence="2" id="KW-1185">Reference proteome</keyword>
<dbReference type="Proteomes" id="UP001055811">
    <property type="component" value="Linkage Group LG03"/>
</dbReference>
<protein>
    <submittedName>
        <fullName evidence="1">Uncharacterized protein</fullName>
    </submittedName>
</protein>
<reference evidence="1 2" key="2">
    <citation type="journal article" date="2022" name="Mol. Ecol. Resour.">
        <title>The genomes of chicory, endive, great burdock and yacon provide insights into Asteraceae paleo-polyploidization history and plant inulin production.</title>
        <authorList>
            <person name="Fan W."/>
            <person name="Wang S."/>
            <person name="Wang H."/>
            <person name="Wang A."/>
            <person name="Jiang F."/>
            <person name="Liu H."/>
            <person name="Zhao H."/>
            <person name="Xu D."/>
            <person name="Zhang Y."/>
        </authorList>
    </citation>
    <scope>NUCLEOTIDE SEQUENCE [LARGE SCALE GENOMIC DNA]</scope>
    <source>
        <strain evidence="2">cv. Punajuju</strain>
        <tissue evidence="1">Leaves</tissue>
    </source>
</reference>
<evidence type="ECO:0000313" key="1">
    <source>
        <dbReference type="EMBL" id="KAI3764168.1"/>
    </source>
</evidence>
<evidence type="ECO:0000313" key="2">
    <source>
        <dbReference type="Proteomes" id="UP001055811"/>
    </source>
</evidence>
<comment type="caution">
    <text evidence="1">The sequence shown here is derived from an EMBL/GenBank/DDBJ whole genome shotgun (WGS) entry which is preliminary data.</text>
</comment>
<gene>
    <name evidence="1" type="ORF">L2E82_14171</name>
</gene>
<dbReference type="EMBL" id="CM042011">
    <property type="protein sequence ID" value="KAI3764168.1"/>
    <property type="molecule type" value="Genomic_DNA"/>
</dbReference>
<proteinExistence type="predicted"/>
<reference evidence="2" key="1">
    <citation type="journal article" date="2022" name="Mol. Ecol. Resour.">
        <title>The genomes of chicory, endive, great burdock and yacon provide insights into Asteraceae palaeo-polyploidization history and plant inulin production.</title>
        <authorList>
            <person name="Fan W."/>
            <person name="Wang S."/>
            <person name="Wang H."/>
            <person name="Wang A."/>
            <person name="Jiang F."/>
            <person name="Liu H."/>
            <person name="Zhao H."/>
            <person name="Xu D."/>
            <person name="Zhang Y."/>
        </authorList>
    </citation>
    <scope>NUCLEOTIDE SEQUENCE [LARGE SCALE GENOMIC DNA]</scope>
    <source>
        <strain evidence="2">cv. Punajuju</strain>
    </source>
</reference>